<sequence>MYARGKTYVQEKGGVSTNERRTTRKDRRATPDLNPLDSSRGGGKLKSTSKDHPVTPAAVDDAVGAVEVREMWRTECFRSSGVYRKRGRRGGVVDMGTSRLTLNIDVDLLAPPRSPAIVVHYIHSTPYSPVNAFLQPSQLRIAIESLQPAESEPGDESGTKSFHLDTDACFPLDCPSFVQE</sequence>
<organism evidence="2 3">
    <name type="scientific">Cladophialophora carrionii</name>
    <dbReference type="NCBI Taxonomy" id="86049"/>
    <lineage>
        <taxon>Eukaryota</taxon>
        <taxon>Fungi</taxon>
        <taxon>Dikarya</taxon>
        <taxon>Ascomycota</taxon>
        <taxon>Pezizomycotina</taxon>
        <taxon>Eurotiomycetes</taxon>
        <taxon>Chaetothyriomycetidae</taxon>
        <taxon>Chaetothyriales</taxon>
        <taxon>Herpotrichiellaceae</taxon>
        <taxon>Cladophialophora</taxon>
    </lineage>
</organism>
<comment type="caution">
    <text evidence="2">The sequence shown here is derived from an EMBL/GenBank/DDBJ whole genome shotgun (WGS) entry which is preliminary data.</text>
</comment>
<evidence type="ECO:0000313" key="3">
    <source>
        <dbReference type="Proteomes" id="UP000094526"/>
    </source>
</evidence>
<reference evidence="3" key="1">
    <citation type="submission" date="2015-07" db="EMBL/GenBank/DDBJ databases">
        <authorList>
            <person name="Teixeira M.M."/>
            <person name="Souza R.C."/>
            <person name="Almeida L.G."/>
            <person name="Vicente V.A."/>
            <person name="de Hoog S."/>
            <person name="Bocca A.L."/>
            <person name="de Almeida S.R."/>
            <person name="Vasconcelos A.T."/>
            <person name="Felipe M.S."/>
        </authorList>
    </citation>
    <scope>NUCLEOTIDE SEQUENCE [LARGE SCALE GENOMIC DNA]</scope>
    <source>
        <strain evidence="3">KSF</strain>
    </source>
</reference>
<name>A0A1C1D060_9EURO</name>
<dbReference type="EMBL" id="LGRB01000006">
    <property type="protein sequence ID" value="OCT54122.1"/>
    <property type="molecule type" value="Genomic_DNA"/>
</dbReference>
<protein>
    <submittedName>
        <fullName evidence="2">Uncharacterized protein</fullName>
    </submittedName>
</protein>
<evidence type="ECO:0000256" key="1">
    <source>
        <dbReference type="SAM" id="MobiDB-lite"/>
    </source>
</evidence>
<accession>A0A1C1D060</accession>
<feature type="region of interest" description="Disordered" evidence="1">
    <location>
        <begin position="1"/>
        <end position="56"/>
    </location>
</feature>
<keyword evidence="3" id="KW-1185">Reference proteome</keyword>
<evidence type="ECO:0000313" key="2">
    <source>
        <dbReference type="EMBL" id="OCT54122.1"/>
    </source>
</evidence>
<dbReference type="AlphaFoldDB" id="A0A1C1D060"/>
<gene>
    <name evidence="2" type="ORF">CLCR_00208</name>
</gene>
<proteinExistence type="predicted"/>
<dbReference type="VEuPathDB" id="FungiDB:CLCR_00208"/>
<dbReference type="Proteomes" id="UP000094526">
    <property type="component" value="Unassembled WGS sequence"/>
</dbReference>